<feature type="region of interest" description="Disordered" evidence="1">
    <location>
        <begin position="30"/>
        <end position="110"/>
    </location>
</feature>
<accession>A0ABU6FLV0</accession>
<protein>
    <submittedName>
        <fullName evidence="3">Replication initiation protein RepC</fullName>
    </submittedName>
</protein>
<dbReference type="RefSeq" id="WP_325801343.1">
    <property type="nucleotide sequence ID" value="NZ_JAQGFR010000067.1"/>
</dbReference>
<gene>
    <name evidence="3" type="primary">repC</name>
    <name evidence="3" type="ORF">OW717_02565</name>
</gene>
<dbReference type="EMBL" id="JAQGFR010000067">
    <property type="protein sequence ID" value="MEB8512922.1"/>
    <property type="molecule type" value="Genomic_DNA"/>
</dbReference>
<feature type="non-terminal residue" evidence="3">
    <location>
        <position position="1"/>
    </location>
</feature>
<feature type="domain" description="Plasmid replication protein C C-terminal" evidence="2">
    <location>
        <begin position="117"/>
        <end position="192"/>
    </location>
</feature>
<evidence type="ECO:0000256" key="1">
    <source>
        <dbReference type="SAM" id="MobiDB-lite"/>
    </source>
</evidence>
<comment type="caution">
    <text evidence="3">The sequence shown here is derived from an EMBL/GenBank/DDBJ whole genome shotgun (WGS) entry which is preliminary data.</text>
</comment>
<dbReference type="Pfam" id="PF11800">
    <property type="entry name" value="RP-C_C"/>
    <property type="match status" value="1"/>
</dbReference>
<evidence type="ECO:0000259" key="2">
    <source>
        <dbReference type="Pfam" id="PF11800"/>
    </source>
</evidence>
<evidence type="ECO:0000313" key="4">
    <source>
        <dbReference type="Proteomes" id="UP001308776"/>
    </source>
</evidence>
<reference evidence="3 4" key="1">
    <citation type="submission" date="2022-11" db="EMBL/GenBank/DDBJ databases">
        <title>Comparative genomics analysis of Acidithiobacillus ferriphilus.</title>
        <authorList>
            <person name="Ma L."/>
        </authorList>
    </citation>
    <scope>NUCLEOTIDE SEQUENCE [LARGE SCALE GENOMIC DNA]</scope>
    <source>
        <strain evidence="3 4">DY15</strain>
    </source>
</reference>
<feature type="non-terminal residue" evidence="3">
    <location>
        <position position="192"/>
    </location>
</feature>
<sequence>VTTLENRQADLRGRLEAAIDTLKEAALGGVESTNMNPKGLTDEPHITYTNQTLDPADHVSTLRKRSSTSGGAGTSAGGSTRTGRSGDGKEAGHRPTGSRAIKPEIPPDGTVFRMTPDELVRLAPRLRAYLAKSSPGWPEIVEAADWLRHDLGVSKPLWGDACLAMGREQAAVALAIVSTKPSDHFRGSPGGY</sequence>
<dbReference type="Proteomes" id="UP001308776">
    <property type="component" value="Unassembled WGS sequence"/>
</dbReference>
<name>A0ABU6FLV0_9PROT</name>
<proteinExistence type="predicted"/>
<feature type="compositionally biased region" description="Basic and acidic residues" evidence="1">
    <location>
        <begin position="84"/>
        <end position="93"/>
    </location>
</feature>
<organism evidence="3 4">
    <name type="scientific">Acidithiobacillus ferriphilus</name>
    <dbReference type="NCBI Taxonomy" id="1689834"/>
    <lineage>
        <taxon>Bacteria</taxon>
        <taxon>Pseudomonadati</taxon>
        <taxon>Pseudomonadota</taxon>
        <taxon>Acidithiobacillia</taxon>
        <taxon>Acidithiobacillales</taxon>
        <taxon>Acidithiobacillaceae</taxon>
        <taxon>Acidithiobacillus</taxon>
    </lineage>
</organism>
<keyword evidence="4" id="KW-1185">Reference proteome</keyword>
<dbReference type="InterPro" id="IPR021760">
    <property type="entry name" value="RepC_C"/>
</dbReference>
<evidence type="ECO:0000313" key="3">
    <source>
        <dbReference type="EMBL" id="MEB8512922.1"/>
    </source>
</evidence>